<proteinExistence type="predicted"/>
<dbReference type="RefSeq" id="WP_226815939.1">
    <property type="nucleotide sequence ID" value="NZ_CABVSN010000004.1"/>
</dbReference>
<accession>A0AAW6VED7</accession>
<evidence type="ECO:0000313" key="1">
    <source>
        <dbReference type="EMBL" id="MDK2040260.1"/>
    </source>
</evidence>
<gene>
    <name evidence="1" type="ORF">PT517_00535</name>
</gene>
<evidence type="ECO:0000313" key="2">
    <source>
        <dbReference type="Proteomes" id="UP001237501"/>
    </source>
</evidence>
<sequence>MKRTAFEKDSNSPLAELFLTVRDYVKICIGNNVIEKQNENTTTFFTKDGGYCYIKAYDEYIHIGWLRGKHLKDKYSLLSGTAKTIRGQKIVCFDKTTRETIRYYVEQTVMFLIEYNELKKIRNHIKNKIQLSL</sequence>
<dbReference type="Proteomes" id="UP001237501">
    <property type="component" value="Unassembled WGS sequence"/>
</dbReference>
<organism evidence="1 2">
    <name type="scientific">Aliarcobacter butzleri</name>
    <dbReference type="NCBI Taxonomy" id="28197"/>
    <lineage>
        <taxon>Bacteria</taxon>
        <taxon>Pseudomonadati</taxon>
        <taxon>Campylobacterota</taxon>
        <taxon>Epsilonproteobacteria</taxon>
        <taxon>Campylobacterales</taxon>
        <taxon>Arcobacteraceae</taxon>
        <taxon>Aliarcobacter</taxon>
    </lineage>
</organism>
<dbReference type="AlphaFoldDB" id="A0AAW6VED7"/>
<reference evidence="1" key="1">
    <citation type="journal article" date="2023" name="Antibiotics">
        <title>Genomic Characterization of Antibiotic-Resistant Campylobacterales Isolated from Chilean Poultry Meat.</title>
        <authorList>
            <person name="Concha-Toloza M."/>
            <person name="Lopez-Cantillo M."/>
            <person name="Molina-Mora J.A."/>
            <person name="Collado L."/>
        </authorList>
    </citation>
    <scope>NUCLEOTIDE SEQUENCE</scope>
    <source>
        <strain evidence="1">FR1p153A2</strain>
    </source>
</reference>
<protein>
    <recommendedName>
        <fullName evidence="3">YokE-like PH domain-containing protein</fullName>
    </recommendedName>
</protein>
<name>A0AAW6VED7_9BACT</name>
<evidence type="ECO:0008006" key="3">
    <source>
        <dbReference type="Google" id="ProtNLM"/>
    </source>
</evidence>
<comment type="caution">
    <text evidence="1">The sequence shown here is derived from an EMBL/GenBank/DDBJ whole genome shotgun (WGS) entry which is preliminary data.</text>
</comment>
<dbReference type="EMBL" id="JAQTJK010000001">
    <property type="protein sequence ID" value="MDK2040260.1"/>
    <property type="molecule type" value="Genomic_DNA"/>
</dbReference>
<reference evidence="1" key="2">
    <citation type="submission" date="2023-02" db="EMBL/GenBank/DDBJ databases">
        <authorList>
            <person name="Concha-Toloza M."/>
            <person name="Lopez-Cantillo M."/>
            <person name="Molina-Mora J."/>
            <person name="Collado L."/>
        </authorList>
    </citation>
    <scope>NUCLEOTIDE SEQUENCE</scope>
    <source>
        <strain evidence="1">FR1p153A2</strain>
    </source>
</reference>